<dbReference type="RefSeq" id="WP_089209722.1">
    <property type="nucleotide sequence ID" value="NZ_FZOD01000026.1"/>
</dbReference>
<dbReference type="SUPFAM" id="SSF46689">
    <property type="entry name" value="Homeodomain-like"/>
    <property type="match status" value="1"/>
</dbReference>
<dbReference type="GO" id="GO:0003700">
    <property type="term" value="F:DNA-binding transcription factor activity"/>
    <property type="evidence" value="ECO:0007669"/>
    <property type="project" value="TreeGrafter"/>
</dbReference>
<dbReference type="Pfam" id="PF02909">
    <property type="entry name" value="TetR_C_1"/>
    <property type="match status" value="1"/>
</dbReference>
<evidence type="ECO:0000256" key="5">
    <source>
        <dbReference type="SAM" id="MobiDB-lite"/>
    </source>
</evidence>
<dbReference type="Pfam" id="PF00440">
    <property type="entry name" value="TetR_N"/>
    <property type="match status" value="1"/>
</dbReference>
<dbReference type="InterPro" id="IPR009057">
    <property type="entry name" value="Homeodomain-like_sf"/>
</dbReference>
<dbReference type="InterPro" id="IPR001647">
    <property type="entry name" value="HTH_TetR"/>
</dbReference>
<evidence type="ECO:0000313" key="7">
    <source>
        <dbReference type="EMBL" id="SNT14810.1"/>
    </source>
</evidence>
<dbReference type="PANTHER" id="PTHR30055:SF151">
    <property type="entry name" value="TRANSCRIPTIONAL REGULATORY PROTEIN"/>
    <property type="match status" value="1"/>
</dbReference>
<feature type="region of interest" description="Disordered" evidence="5">
    <location>
        <begin position="1"/>
        <end position="25"/>
    </location>
</feature>
<organism evidence="7 8">
    <name type="scientific">Streptosporangium subroseum</name>
    <dbReference type="NCBI Taxonomy" id="106412"/>
    <lineage>
        <taxon>Bacteria</taxon>
        <taxon>Bacillati</taxon>
        <taxon>Actinomycetota</taxon>
        <taxon>Actinomycetes</taxon>
        <taxon>Streptosporangiales</taxon>
        <taxon>Streptosporangiaceae</taxon>
        <taxon>Streptosporangium</taxon>
    </lineage>
</organism>
<evidence type="ECO:0000256" key="2">
    <source>
        <dbReference type="ARBA" id="ARBA00023125"/>
    </source>
</evidence>
<feature type="domain" description="HTH tetR-type" evidence="6">
    <location>
        <begin position="39"/>
        <end position="99"/>
    </location>
</feature>
<gene>
    <name evidence="7" type="ORF">SAMN05216276_102642</name>
</gene>
<name>A0A239KA19_9ACTN</name>
<dbReference type="SUPFAM" id="SSF48498">
    <property type="entry name" value="Tetracyclin repressor-like, C-terminal domain"/>
    <property type="match status" value="1"/>
</dbReference>
<accession>A0A239KA19</accession>
<keyword evidence="3" id="KW-0804">Transcription</keyword>
<feature type="compositionally biased region" description="Low complexity" evidence="5">
    <location>
        <begin position="1"/>
        <end position="14"/>
    </location>
</feature>
<dbReference type="InterPro" id="IPR004111">
    <property type="entry name" value="Repressor_TetR_C"/>
</dbReference>
<dbReference type="OrthoDB" id="2570341at2"/>
<dbReference type="GO" id="GO:0045892">
    <property type="term" value="P:negative regulation of DNA-templated transcription"/>
    <property type="evidence" value="ECO:0007669"/>
    <property type="project" value="InterPro"/>
</dbReference>
<proteinExistence type="predicted"/>
<dbReference type="InterPro" id="IPR036271">
    <property type="entry name" value="Tet_transcr_reg_TetR-rel_C_sf"/>
</dbReference>
<reference evidence="7 8" key="1">
    <citation type="submission" date="2017-06" db="EMBL/GenBank/DDBJ databases">
        <authorList>
            <person name="Kim H.J."/>
            <person name="Triplett B.A."/>
        </authorList>
    </citation>
    <scope>NUCLEOTIDE SEQUENCE [LARGE SCALE GENOMIC DNA]</scope>
    <source>
        <strain evidence="7 8">CGMCC 4.2132</strain>
    </source>
</reference>
<dbReference type="Gene3D" id="1.10.10.60">
    <property type="entry name" value="Homeodomain-like"/>
    <property type="match status" value="1"/>
</dbReference>
<keyword evidence="2 4" id="KW-0238">DNA-binding</keyword>
<evidence type="ECO:0000259" key="6">
    <source>
        <dbReference type="PROSITE" id="PS50977"/>
    </source>
</evidence>
<keyword evidence="8" id="KW-1185">Reference proteome</keyword>
<dbReference type="InterPro" id="IPR050109">
    <property type="entry name" value="HTH-type_TetR-like_transc_reg"/>
</dbReference>
<dbReference type="Gene3D" id="1.10.357.10">
    <property type="entry name" value="Tetracycline Repressor, domain 2"/>
    <property type="match status" value="1"/>
</dbReference>
<evidence type="ECO:0000256" key="1">
    <source>
        <dbReference type="ARBA" id="ARBA00023015"/>
    </source>
</evidence>
<dbReference type="Proteomes" id="UP000198282">
    <property type="component" value="Unassembled WGS sequence"/>
</dbReference>
<evidence type="ECO:0000313" key="8">
    <source>
        <dbReference type="Proteomes" id="UP000198282"/>
    </source>
</evidence>
<keyword evidence="1" id="KW-0805">Transcription regulation</keyword>
<dbReference type="PANTHER" id="PTHR30055">
    <property type="entry name" value="HTH-TYPE TRANSCRIPTIONAL REGULATOR RUTR"/>
    <property type="match status" value="1"/>
</dbReference>
<dbReference type="AlphaFoldDB" id="A0A239KA19"/>
<protein>
    <submittedName>
        <fullName evidence="7">Transcriptional regulator, TetR family</fullName>
    </submittedName>
</protein>
<sequence length="254" mass="27953">MASQKKSSAAPPSQGEDEGQAQTSLWERLERPAPAPRAALTPHRIASVAIEIADAEGLDAITMRRLAAELGVAPMAAYRYVSGKDDVMELMVDLVHGELEHSQADGWRETMRALALRTRALMLKHPWLAQLSPQAAFALTPNRMAVAERSLTALDSLGLNADTMMAIVRTIDSYVHGATNAEITLHQLMEGRGWSSDDELKTGLAPQMIWLMGTGRYPTFQRYLLEGTHKDDPQWQFETGLDYILDGIAARMGI</sequence>
<dbReference type="EMBL" id="FZOD01000026">
    <property type="protein sequence ID" value="SNT14810.1"/>
    <property type="molecule type" value="Genomic_DNA"/>
</dbReference>
<evidence type="ECO:0000256" key="4">
    <source>
        <dbReference type="PROSITE-ProRule" id="PRU00335"/>
    </source>
</evidence>
<dbReference type="GO" id="GO:0000976">
    <property type="term" value="F:transcription cis-regulatory region binding"/>
    <property type="evidence" value="ECO:0007669"/>
    <property type="project" value="TreeGrafter"/>
</dbReference>
<evidence type="ECO:0000256" key="3">
    <source>
        <dbReference type="ARBA" id="ARBA00023163"/>
    </source>
</evidence>
<dbReference type="PROSITE" id="PS50977">
    <property type="entry name" value="HTH_TETR_2"/>
    <property type="match status" value="1"/>
</dbReference>
<feature type="DNA-binding region" description="H-T-H motif" evidence="4">
    <location>
        <begin position="62"/>
        <end position="81"/>
    </location>
</feature>